<organism evidence="2 3">
    <name type="scientific">Abyssobacteria bacterium (strain SURF_5)</name>
    <dbReference type="NCBI Taxonomy" id="2093360"/>
    <lineage>
        <taxon>Bacteria</taxon>
        <taxon>Pseudomonadati</taxon>
        <taxon>Candidatus Hydrogenedentota</taxon>
        <taxon>Candidatus Abyssobacteria</taxon>
    </lineage>
</organism>
<proteinExistence type="predicted"/>
<feature type="domain" description="MobA-like NTP transferase" evidence="1">
    <location>
        <begin position="9"/>
        <end position="157"/>
    </location>
</feature>
<dbReference type="Pfam" id="PF12804">
    <property type="entry name" value="NTP_transf_3"/>
    <property type="match status" value="1"/>
</dbReference>
<sequence length="332" mass="38020">MNTTRKVKAVVVAGDKGKSHPVFGKNKAFLEVAGLPVVARVILALNLADSVSDIYVVGPKERLEENFSSIDLQANLKKPLHVYEQGATLYENIWKTFLQTIPSYQQGKPVEEIMQSSEADTVALVIAADMPLLTSAEVDEFVSKCDMEKYDYVVGLTSEENLKFYYPGDGKKGIRLAYMHFREGNFRQNNMHMVRPFKINNRHLVQTMYDLRYQKEFGNIIRFSWEIIKREEGSLRSLGYYLLLQLSLLFARLRLSVFCNLIRHATRTDAVLRCVSDLLKTRVGYAVTSFGGSALDVDKEREYEAIKVRFLEWMNYQQEKGRMHVSSSARNS</sequence>
<evidence type="ECO:0000313" key="2">
    <source>
        <dbReference type="EMBL" id="RJP16620.1"/>
    </source>
</evidence>
<dbReference type="Proteomes" id="UP000265882">
    <property type="component" value="Unassembled WGS sequence"/>
</dbReference>
<dbReference type="InterPro" id="IPR029044">
    <property type="entry name" value="Nucleotide-diphossugar_trans"/>
</dbReference>
<name>A0A3A4NHR0_ABYX5</name>
<protein>
    <recommendedName>
        <fullName evidence="1">MobA-like NTP transferase domain-containing protein</fullName>
    </recommendedName>
</protein>
<dbReference type="AlphaFoldDB" id="A0A3A4NHR0"/>
<dbReference type="EMBL" id="QZKU01000127">
    <property type="protein sequence ID" value="RJP16620.1"/>
    <property type="molecule type" value="Genomic_DNA"/>
</dbReference>
<dbReference type="SUPFAM" id="SSF53448">
    <property type="entry name" value="Nucleotide-diphospho-sugar transferases"/>
    <property type="match status" value="1"/>
</dbReference>
<accession>A0A3A4NHR0</accession>
<evidence type="ECO:0000313" key="3">
    <source>
        <dbReference type="Proteomes" id="UP000265882"/>
    </source>
</evidence>
<reference evidence="2 3" key="1">
    <citation type="journal article" date="2017" name="ISME J.">
        <title>Energy and carbon metabolisms in a deep terrestrial subsurface fluid microbial community.</title>
        <authorList>
            <person name="Momper L."/>
            <person name="Jungbluth S.P."/>
            <person name="Lee M.D."/>
            <person name="Amend J.P."/>
        </authorList>
    </citation>
    <scope>NUCLEOTIDE SEQUENCE [LARGE SCALE GENOMIC DNA]</scope>
    <source>
        <strain evidence="2">SURF_5</strain>
    </source>
</reference>
<dbReference type="Gene3D" id="3.90.550.10">
    <property type="entry name" value="Spore Coat Polysaccharide Biosynthesis Protein SpsA, Chain A"/>
    <property type="match status" value="1"/>
</dbReference>
<evidence type="ECO:0000259" key="1">
    <source>
        <dbReference type="Pfam" id="PF12804"/>
    </source>
</evidence>
<dbReference type="GO" id="GO:0016779">
    <property type="term" value="F:nucleotidyltransferase activity"/>
    <property type="evidence" value="ECO:0007669"/>
    <property type="project" value="UniProtKB-ARBA"/>
</dbReference>
<dbReference type="InterPro" id="IPR025877">
    <property type="entry name" value="MobA-like_NTP_Trfase"/>
</dbReference>
<comment type="caution">
    <text evidence="2">The sequence shown here is derived from an EMBL/GenBank/DDBJ whole genome shotgun (WGS) entry which is preliminary data.</text>
</comment>
<gene>
    <name evidence="2" type="ORF">C4520_18480</name>
</gene>